<feature type="compositionally biased region" description="Low complexity" evidence="1">
    <location>
        <begin position="133"/>
        <end position="142"/>
    </location>
</feature>
<evidence type="ECO:0000256" key="1">
    <source>
        <dbReference type="SAM" id="MobiDB-lite"/>
    </source>
</evidence>
<protein>
    <recommendedName>
        <fullName evidence="4">HEPN domain-containing protein</fullName>
    </recommendedName>
</protein>
<evidence type="ECO:0008006" key="4">
    <source>
        <dbReference type="Google" id="ProtNLM"/>
    </source>
</evidence>
<organism evidence="2 3">
    <name type="scientific">Rhodoplanes serenus</name>
    <dbReference type="NCBI Taxonomy" id="200615"/>
    <lineage>
        <taxon>Bacteria</taxon>
        <taxon>Pseudomonadati</taxon>
        <taxon>Pseudomonadota</taxon>
        <taxon>Alphaproteobacteria</taxon>
        <taxon>Hyphomicrobiales</taxon>
        <taxon>Nitrobacteraceae</taxon>
        <taxon>Rhodoplanes</taxon>
    </lineage>
</organism>
<reference evidence="3" key="1">
    <citation type="submission" date="2018-10" db="EMBL/GenBank/DDBJ databases">
        <authorList>
            <person name="Peiro R."/>
            <person name="Begona"/>
            <person name="Cbmso G."/>
            <person name="Lopez M."/>
            <person name="Gonzalez S."/>
            <person name="Sacristan E."/>
            <person name="Castillo E."/>
        </authorList>
    </citation>
    <scope>NUCLEOTIDE SEQUENCE [LARGE SCALE GENOMIC DNA]</scope>
</reference>
<sequence length="150" mass="16599">MTPHPRGSHLLENALEFAAGARSAASRHRDIHAIMLQHLGIAIELSLKSFLQCHGWSDQRCRVELRHDLAKALTAARKLGFRPSDPDLARIVAVLSPFYRSHATAELAAQTPKPLEPERTLQATERLLDDVRAATSSPSTAARRPREEEA</sequence>
<dbReference type="Proteomes" id="UP000289200">
    <property type="component" value="Unassembled WGS sequence"/>
</dbReference>
<keyword evidence="3" id="KW-1185">Reference proteome</keyword>
<feature type="region of interest" description="Disordered" evidence="1">
    <location>
        <begin position="128"/>
        <end position="150"/>
    </location>
</feature>
<comment type="caution">
    <text evidence="2">The sequence shown here is derived from an EMBL/GenBank/DDBJ whole genome shotgun (WGS) entry which is preliminary data.</text>
</comment>
<gene>
    <name evidence="2" type="ORF">RHODGE_RHODGE_00962</name>
</gene>
<dbReference type="OrthoDB" id="8421703at2"/>
<name>A0A3S4F813_9BRAD</name>
<proteinExistence type="predicted"/>
<dbReference type="AlphaFoldDB" id="A0A3S4F813"/>
<evidence type="ECO:0000313" key="3">
    <source>
        <dbReference type="Proteomes" id="UP000289200"/>
    </source>
</evidence>
<accession>A0A3S4F813</accession>
<evidence type="ECO:0000313" key="2">
    <source>
        <dbReference type="EMBL" id="VCU07790.1"/>
    </source>
</evidence>
<dbReference type="RefSeq" id="WP_129607990.1">
    <property type="nucleotide sequence ID" value="NZ_UWOC01000066.1"/>
</dbReference>
<dbReference type="EMBL" id="UWOC01000066">
    <property type="protein sequence ID" value="VCU07790.1"/>
    <property type="molecule type" value="Genomic_DNA"/>
</dbReference>